<dbReference type="InterPro" id="IPR006201">
    <property type="entry name" value="Neur_channel"/>
</dbReference>
<name>A0A6J8EHW3_MYTCO</name>
<dbReference type="GO" id="GO:0005230">
    <property type="term" value="F:extracellular ligand-gated monoatomic ion channel activity"/>
    <property type="evidence" value="ECO:0007669"/>
    <property type="project" value="InterPro"/>
</dbReference>
<dbReference type="PROSITE" id="PS00236">
    <property type="entry name" value="NEUROTR_ION_CHANNEL"/>
    <property type="match status" value="1"/>
</dbReference>
<dbReference type="AlphaFoldDB" id="A0A6J8EHW3"/>
<evidence type="ECO:0000259" key="4">
    <source>
        <dbReference type="Pfam" id="PF02931"/>
    </source>
</evidence>
<dbReference type="Proteomes" id="UP000507470">
    <property type="component" value="Unassembled WGS sequence"/>
</dbReference>
<protein>
    <submittedName>
        <fullName evidence="5">CHRNA7</fullName>
    </submittedName>
</protein>
<comment type="similarity">
    <text evidence="3">Belongs to the ligand-gated ion channel (TC 1.A.9) family.</text>
</comment>
<sequence length="185" mass="21602">MYDNHVTLHQTLLKNYDPLVTPTKTGSGTVSVSMIMYLQNVERFDESAHTLCSLVSWDVYWKDAHMSWNETEYNGVNSLYMKASTVWMPDIFIINHAVEDQRLEWEDDILQVWSSGDVIWITMRKLDTICEVNVQAYPFDIQKCHIELEGWIHDIENVILSYTYSYDTPNSAWEVKSVSTSPYTE</sequence>
<comment type="subcellular location">
    <subcellularLocation>
        <location evidence="1">Membrane</location>
        <topology evidence="1">Multi-pass membrane protein</topology>
    </subcellularLocation>
</comment>
<dbReference type="OrthoDB" id="6112274at2759"/>
<keyword evidence="3" id="KW-0813">Transport</keyword>
<dbReference type="InterPro" id="IPR006202">
    <property type="entry name" value="Neur_chan_lig-bd"/>
</dbReference>
<dbReference type="InterPro" id="IPR018000">
    <property type="entry name" value="Neurotransmitter_ion_chnl_CS"/>
</dbReference>
<dbReference type="GO" id="GO:0004888">
    <property type="term" value="F:transmembrane signaling receptor activity"/>
    <property type="evidence" value="ECO:0007669"/>
    <property type="project" value="InterPro"/>
</dbReference>
<dbReference type="GO" id="GO:0016020">
    <property type="term" value="C:membrane"/>
    <property type="evidence" value="ECO:0007669"/>
    <property type="project" value="UniProtKB-SubCell"/>
</dbReference>
<accession>A0A6J8EHW3</accession>
<evidence type="ECO:0000313" key="5">
    <source>
        <dbReference type="EMBL" id="CAC5419968.1"/>
    </source>
</evidence>
<dbReference type="SUPFAM" id="SSF63712">
    <property type="entry name" value="Nicotinic receptor ligand binding domain-like"/>
    <property type="match status" value="1"/>
</dbReference>
<dbReference type="Gene3D" id="2.70.170.10">
    <property type="entry name" value="Neurotransmitter-gated ion-channel ligand-binding domain"/>
    <property type="match status" value="1"/>
</dbReference>
<dbReference type="EMBL" id="CACVKT020009064">
    <property type="protein sequence ID" value="CAC5419968.1"/>
    <property type="molecule type" value="Genomic_DNA"/>
</dbReference>
<evidence type="ECO:0000256" key="2">
    <source>
        <dbReference type="ARBA" id="ARBA00023136"/>
    </source>
</evidence>
<evidence type="ECO:0000256" key="1">
    <source>
        <dbReference type="ARBA" id="ARBA00004141"/>
    </source>
</evidence>
<keyword evidence="2" id="KW-0472">Membrane</keyword>
<evidence type="ECO:0000256" key="3">
    <source>
        <dbReference type="RuleBase" id="RU000687"/>
    </source>
</evidence>
<feature type="domain" description="Neurotransmitter-gated ion-channel ligand-binding" evidence="4">
    <location>
        <begin position="8"/>
        <end position="167"/>
    </location>
</feature>
<dbReference type="PRINTS" id="PR00252">
    <property type="entry name" value="NRIONCHANNEL"/>
</dbReference>
<dbReference type="InterPro" id="IPR036734">
    <property type="entry name" value="Neur_chan_lig-bd_sf"/>
</dbReference>
<keyword evidence="3" id="KW-0407">Ion channel</keyword>
<keyword evidence="6" id="KW-1185">Reference proteome</keyword>
<evidence type="ECO:0000313" key="6">
    <source>
        <dbReference type="Proteomes" id="UP000507470"/>
    </source>
</evidence>
<dbReference type="CDD" id="cd18989">
    <property type="entry name" value="LGIC_ECD_cation"/>
    <property type="match status" value="1"/>
</dbReference>
<proteinExistence type="inferred from homology"/>
<organism evidence="5 6">
    <name type="scientific">Mytilus coruscus</name>
    <name type="common">Sea mussel</name>
    <dbReference type="NCBI Taxonomy" id="42192"/>
    <lineage>
        <taxon>Eukaryota</taxon>
        <taxon>Metazoa</taxon>
        <taxon>Spiralia</taxon>
        <taxon>Lophotrochozoa</taxon>
        <taxon>Mollusca</taxon>
        <taxon>Bivalvia</taxon>
        <taxon>Autobranchia</taxon>
        <taxon>Pteriomorphia</taxon>
        <taxon>Mytilida</taxon>
        <taxon>Mytiloidea</taxon>
        <taxon>Mytilidae</taxon>
        <taxon>Mytilinae</taxon>
        <taxon>Mytilus</taxon>
    </lineage>
</organism>
<dbReference type="Pfam" id="PF02931">
    <property type="entry name" value="Neur_chan_LBD"/>
    <property type="match status" value="1"/>
</dbReference>
<reference evidence="5 6" key="1">
    <citation type="submission" date="2020-06" db="EMBL/GenBank/DDBJ databases">
        <authorList>
            <person name="Li R."/>
            <person name="Bekaert M."/>
        </authorList>
    </citation>
    <scope>NUCLEOTIDE SEQUENCE [LARGE SCALE GENOMIC DNA]</scope>
    <source>
        <strain evidence="6">wild</strain>
    </source>
</reference>
<gene>
    <name evidence="5" type="ORF">MCOR_52243</name>
</gene>
<keyword evidence="3" id="KW-0406">Ion transport</keyword>
<dbReference type="PANTHER" id="PTHR18945">
    <property type="entry name" value="NEUROTRANSMITTER GATED ION CHANNEL"/>
    <property type="match status" value="1"/>
</dbReference>